<feature type="region of interest" description="Disordered" evidence="1">
    <location>
        <begin position="182"/>
        <end position="237"/>
    </location>
</feature>
<dbReference type="EMBL" id="JABFTP020000103">
    <property type="protein sequence ID" value="KAL3277892.1"/>
    <property type="molecule type" value="Genomic_DNA"/>
</dbReference>
<organism evidence="2 3">
    <name type="scientific">Cryptolaemus montrouzieri</name>
    <dbReference type="NCBI Taxonomy" id="559131"/>
    <lineage>
        <taxon>Eukaryota</taxon>
        <taxon>Metazoa</taxon>
        <taxon>Ecdysozoa</taxon>
        <taxon>Arthropoda</taxon>
        <taxon>Hexapoda</taxon>
        <taxon>Insecta</taxon>
        <taxon>Pterygota</taxon>
        <taxon>Neoptera</taxon>
        <taxon>Endopterygota</taxon>
        <taxon>Coleoptera</taxon>
        <taxon>Polyphaga</taxon>
        <taxon>Cucujiformia</taxon>
        <taxon>Coccinelloidea</taxon>
        <taxon>Coccinellidae</taxon>
        <taxon>Scymninae</taxon>
        <taxon>Scymnini</taxon>
        <taxon>Cryptolaemus</taxon>
    </lineage>
</organism>
<evidence type="ECO:0000313" key="2">
    <source>
        <dbReference type="EMBL" id="KAL3277892.1"/>
    </source>
</evidence>
<evidence type="ECO:0000256" key="1">
    <source>
        <dbReference type="SAM" id="MobiDB-lite"/>
    </source>
</evidence>
<dbReference type="AlphaFoldDB" id="A0ABD2NHL1"/>
<sequence>MSQIDSAYPLEKLYIVRCNLNLVESVCCGRCENSDKLLPKILENDSLKPFTRRKNATLNENLELSRLSISPRVESIDNDFPESYPEYNKTISKNHFDPESSASYDTQLEINYNENLLSYIEEENATSSYHQEIESSLFALPLPPSASPTPEGTDYIFSVSCNSENPTVQHLTRLKNVNYNVFPNNESNNDEDIDDSDADPNFSIRSHQSSSRSSVCSENESSEQSEVGMEEVKQEGEITKIAKLLRNSGKAYV</sequence>
<comment type="caution">
    <text evidence="2">The sequence shown here is derived from an EMBL/GenBank/DDBJ whole genome shotgun (WGS) entry which is preliminary data.</text>
</comment>
<name>A0ABD2NHL1_9CUCU</name>
<feature type="compositionally biased region" description="Acidic residues" evidence="1">
    <location>
        <begin position="188"/>
        <end position="198"/>
    </location>
</feature>
<reference evidence="2 3" key="1">
    <citation type="journal article" date="2021" name="BMC Biol.">
        <title>Horizontally acquired antibacterial genes associated with adaptive radiation of ladybird beetles.</title>
        <authorList>
            <person name="Li H.S."/>
            <person name="Tang X.F."/>
            <person name="Huang Y.H."/>
            <person name="Xu Z.Y."/>
            <person name="Chen M.L."/>
            <person name="Du X.Y."/>
            <person name="Qiu B.Y."/>
            <person name="Chen P.T."/>
            <person name="Zhang W."/>
            <person name="Slipinski A."/>
            <person name="Escalona H.E."/>
            <person name="Waterhouse R.M."/>
            <person name="Zwick A."/>
            <person name="Pang H."/>
        </authorList>
    </citation>
    <scope>NUCLEOTIDE SEQUENCE [LARGE SCALE GENOMIC DNA]</scope>
    <source>
        <strain evidence="2">SYSU2018</strain>
    </source>
</reference>
<proteinExistence type="predicted"/>
<keyword evidence="3" id="KW-1185">Reference proteome</keyword>
<protein>
    <submittedName>
        <fullName evidence="2">Uncharacterized protein</fullName>
    </submittedName>
</protein>
<accession>A0ABD2NHL1</accession>
<gene>
    <name evidence="2" type="ORF">HHI36_013233</name>
</gene>
<dbReference type="Proteomes" id="UP001516400">
    <property type="component" value="Unassembled WGS sequence"/>
</dbReference>
<evidence type="ECO:0000313" key="3">
    <source>
        <dbReference type="Proteomes" id="UP001516400"/>
    </source>
</evidence>
<feature type="compositionally biased region" description="Low complexity" evidence="1">
    <location>
        <begin position="199"/>
        <end position="226"/>
    </location>
</feature>